<name>A0A5N7MDE4_9HYPH</name>
<reference evidence="1 2" key="1">
    <citation type="journal article" date="2019" name="Syst. Appl. Microbiol.">
        <title>Microvirga tunisiensis sp. nov., a root nodule symbiotic bacterium isolated from Lupinus micranthus and L. luteus grown in Northern Tunisia.</title>
        <authorList>
            <person name="Msaddak A."/>
            <person name="Rejili M."/>
            <person name="Duran D."/>
            <person name="Mars M."/>
            <person name="Palacios J.M."/>
            <person name="Ruiz-Argueso T."/>
            <person name="Rey L."/>
            <person name="Imperial J."/>
        </authorList>
    </citation>
    <scope>NUCLEOTIDE SEQUENCE [LARGE SCALE GENOMIC DNA]</scope>
    <source>
        <strain evidence="1 2">Lmie10</strain>
    </source>
</reference>
<organism evidence="1 2">
    <name type="scientific">Microvirga tunisiensis</name>
    <dbReference type="NCBI Taxonomy" id="2108360"/>
    <lineage>
        <taxon>Bacteria</taxon>
        <taxon>Pseudomonadati</taxon>
        <taxon>Pseudomonadota</taxon>
        <taxon>Alphaproteobacteria</taxon>
        <taxon>Hyphomicrobiales</taxon>
        <taxon>Methylobacteriaceae</taxon>
        <taxon>Microvirga</taxon>
    </lineage>
</organism>
<protein>
    <submittedName>
        <fullName evidence="1">Uncharacterized protein</fullName>
    </submittedName>
</protein>
<keyword evidence="2" id="KW-1185">Reference proteome</keyword>
<gene>
    <name evidence="1" type="ORF">FS320_02510</name>
</gene>
<dbReference type="AlphaFoldDB" id="A0A5N7MDE4"/>
<proteinExistence type="predicted"/>
<sequence>MIQADLERMTYAMQVLKGGESMKAIKARLDELSQQFEALRGTEAFVAWEKVYNADGALAAPGAPLAVRENPTLPFDVPDTASGTEADAVKGELEKLGLMALVEKIKNTAEQGAATGIMAG</sequence>
<dbReference type="EMBL" id="VOSK01000003">
    <property type="protein sequence ID" value="MPR24124.1"/>
    <property type="molecule type" value="Genomic_DNA"/>
</dbReference>
<accession>A0A5N7MDE4</accession>
<dbReference type="Proteomes" id="UP000403266">
    <property type="component" value="Unassembled WGS sequence"/>
</dbReference>
<dbReference type="RefSeq" id="WP_152709033.1">
    <property type="nucleotide sequence ID" value="NZ_VOSJ01000047.1"/>
</dbReference>
<evidence type="ECO:0000313" key="1">
    <source>
        <dbReference type="EMBL" id="MPR24124.1"/>
    </source>
</evidence>
<evidence type="ECO:0000313" key="2">
    <source>
        <dbReference type="Proteomes" id="UP000403266"/>
    </source>
</evidence>
<comment type="caution">
    <text evidence="1">The sequence shown here is derived from an EMBL/GenBank/DDBJ whole genome shotgun (WGS) entry which is preliminary data.</text>
</comment>